<accession>F7PMD9</accession>
<feature type="coiled-coil region" evidence="1">
    <location>
        <begin position="123"/>
        <end position="150"/>
    </location>
</feature>
<evidence type="ECO:0000313" key="3">
    <source>
        <dbReference type="EMBL" id="ERJ07359.1"/>
    </source>
</evidence>
<evidence type="ECO:0000256" key="1">
    <source>
        <dbReference type="SAM" id="Coils"/>
    </source>
</evidence>
<feature type="compositionally biased region" description="Acidic residues" evidence="2">
    <location>
        <begin position="214"/>
        <end position="223"/>
    </location>
</feature>
<organism evidence="3 4">
    <name type="scientific">Halorhabdus tiamatea SARL4B</name>
    <dbReference type="NCBI Taxonomy" id="1033806"/>
    <lineage>
        <taxon>Archaea</taxon>
        <taxon>Methanobacteriati</taxon>
        <taxon>Methanobacteriota</taxon>
        <taxon>Stenosarchaea group</taxon>
        <taxon>Halobacteria</taxon>
        <taxon>Halobacteriales</taxon>
        <taxon>Haloarculaceae</taxon>
        <taxon>Halorhabdus</taxon>
    </lineage>
</organism>
<evidence type="ECO:0000313" key="4">
    <source>
        <dbReference type="Proteomes" id="UP000003861"/>
    </source>
</evidence>
<keyword evidence="1" id="KW-0175">Coiled coil</keyword>
<protein>
    <submittedName>
        <fullName evidence="3">Uncharacterized protein</fullName>
    </submittedName>
</protein>
<gene>
    <name evidence="3" type="ORF">HLRTI_000400</name>
</gene>
<proteinExistence type="predicted"/>
<dbReference type="RefSeq" id="WP_008526887.1">
    <property type="nucleotide sequence ID" value="NZ_AFNT02000003.1"/>
</dbReference>
<comment type="caution">
    <text evidence="3">The sequence shown here is derived from an EMBL/GenBank/DDBJ whole genome shotgun (WGS) entry which is preliminary data.</text>
</comment>
<dbReference type="Proteomes" id="UP000003861">
    <property type="component" value="Unassembled WGS sequence"/>
</dbReference>
<feature type="region of interest" description="Disordered" evidence="2">
    <location>
        <begin position="198"/>
        <end position="234"/>
    </location>
</feature>
<name>F7PMD9_9EURY</name>
<dbReference type="EMBL" id="AFNT02000003">
    <property type="protein sequence ID" value="ERJ07359.1"/>
    <property type="molecule type" value="Genomic_DNA"/>
</dbReference>
<sequence>MRKPFEELSHEDIIFLKIIKEIEDDPEEYPHTSRSDFAANTRSIKAATDLSDRQVNYRIRPYDQGENRGLDHMGYVTIHDAVATDDGFTPRAVELTDQGRKALLTWEEKRGEVQAESLDEMTRNEIELELEQLRTKVTRLEDALAKVNEFDSNEYGAVDEDTAGTLEKTISLAASHYQVFTKVLGVPMDELREDMSEEEARRTVMKHLGISESEQPEIDEDSSEAPVEGTDSGL</sequence>
<dbReference type="AlphaFoldDB" id="F7PMD9"/>
<evidence type="ECO:0000256" key="2">
    <source>
        <dbReference type="SAM" id="MobiDB-lite"/>
    </source>
</evidence>
<reference evidence="3 4" key="2">
    <citation type="journal article" date="2013" name="PLoS ONE">
        <title>INDIGO - INtegrated Data Warehouse of MIcrobial GenOmes with Examples from the Red Sea Extremophiles.</title>
        <authorList>
            <person name="Alam I."/>
            <person name="Antunes A."/>
            <person name="Kamau A.A."/>
            <person name="Ba Alawi W."/>
            <person name="Kalkatawi M."/>
            <person name="Stingl U."/>
            <person name="Bajic V.B."/>
        </authorList>
    </citation>
    <scope>NUCLEOTIDE SEQUENCE [LARGE SCALE GENOMIC DNA]</scope>
    <source>
        <strain evidence="3 4">SARL4B</strain>
    </source>
</reference>
<reference evidence="3 4" key="1">
    <citation type="journal article" date="2011" name="J. Bacteriol.">
        <title>Genome sequence of Halorhabdus tiamatea, the first archaeon isolated from a deep-sea anoxic brine lake.</title>
        <authorList>
            <person name="Antunes A."/>
            <person name="Alam I."/>
            <person name="Bajic V.B."/>
            <person name="Stingl U."/>
        </authorList>
    </citation>
    <scope>NUCLEOTIDE SEQUENCE [LARGE SCALE GENOMIC DNA]</scope>
    <source>
        <strain evidence="3 4">SARL4B</strain>
    </source>
</reference>